<evidence type="ECO:0000259" key="22">
    <source>
        <dbReference type="PROSITE" id="PS51068"/>
    </source>
</evidence>
<reference evidence="24" key="1">
    <citation type="submission" date="2016-02" db="EMBL/GenBank/DDBJ databases">
        <authorList>
            <person name="Holder M.E."/>
            <person name="Ajami N.J."/>
            <person name="Petrosino J.F."/>
        </authorList>
    </citation>
    <scope>NUCLEOTIDE SEQUENCE [LARGE SCALE GENOMIC DNA]</scope>
    <source>
        <strain evidence="24">CCUG 45958</strain>
    </source>
</reference>
<evidence type="ECO:0000256" key="17">
    <source>
        <dbReference type="ARBA" id="ARBA00023295"/>
    </source>
</evidence>
<comment type="cofactor">
    <cofactor evidence="2">
        <name>Zn(2+)</name>
        <dbReference type="ChEBI" id="CHEBI:29105"/>
    </cofactor>
</comment>
<dbReference type="Pfam" id="PF06831">
    <property type="entry name" value="H2TH"/>
    <property type="match status" value="1"/>
</dbReference>
<dbReference type="NCBIfam" id="NF002211">
    <property type="entry name" value="PRK01103.1"/>
    <property type="match status" value="1"/>
</dbReference>
<comment type="catalytic activity">
    <reaction evidence="19">
        <text>2'-deoxyribonucleotide-(2'-deoxyribose 5'-phosphate)-2'-deoxyribonucleotide-DNA = a 3'-end 2'-deoxyribonucleotide-(2,3-dehydro-2,3-deoxyribose 5'-phosphate)-DNA + a 5'-end 5'-phospho-2'-deoxyribonucleoside-DNA + H(+)</text>
        <dbReference type="Rhea" id="RHEA:66592"/>
        <dbReference type="Rhea" id="RHEA-COMP:13180"/>
        <dbReference type="Rhea" id="RHEA-COMP:16897"/>
        <dbReference type="Rhea" id="RHEA-COMP:17067"/>
        <dbReference type="ChEBI" id="CHEBI:15378"/>
        <dbReference type="ChEBI" id="CHEBI:136412"/>
        <dbReference type="ChEBI" id="CHEBI:157695"/>
        <dbReference type="ChEBI" id="CHEBI:167181"/>
        <dbReference type="EC" id="4.2.99.18"/>
    </reaction>
</comment>
<gene>
    <name evidence="23" type="ORF">AXF13_09810</name>
</gene>
<dbReference type="Gene3D" id="3.20.190.10">
    <property type="entry name" value="MutM-like, N-terminal"/>
    <property type="match status" value="1"/>
</dbReference>
<evidence type="ECO:0000313" key="23">
    <source>
        <dbReference type="EMBL" id="AMD90387.1"/>
    </source>
</evidence>
<comment type="similarity">
    <text evidence="3">Belongs to the FPG family.</text>
</comment>
<evidence type="ECO:0000256" key="7">
    <source>
        <dbReference type="ARBA" id="ARBA00016240"/>
    </source>
</evidence>
<keyword evidence="11" id="KW-0378">Hydrolase</keyword>
<evidence type="ECO:0000256" key="9">
    <source>
        <dbReference type="ARBA" id="ARBA00022763"/>
    </source>
</evidence>
<dbReference type="InterPro" id="IPR010979">
    <property type="entry name" value="Ribosomal_uS13-like_H2TH"/>
</dbReference>
<dbReference type="SMART" id="SM01232">
    <property type="entry name" value="H2TH"/>
    <property type="match status" value="1"/>
</dbReference>
<evidence type="ECO:0000256" key="15">
    <source>
        <dbReference type="ARBA" id="ARBA00023239"/>
    </source>
</evidence>
<evidence type="ECO:0000259" key="21">
    <source>
        <dbReference type="PROSITE" id="PS51066"/>
    </source>
</evidence>
<dbReference type="InterPro" id="IPR010663">
    <property type="entry name" value="Znf_FPG/IleRS"/>
</dbReference>
<dbReference type="InterPro" id="IPR020629">
    <property type="entry name" value="FPG_Glyclase"/>
</dbReference>
<dbReference type="NCBIfam" id="TIGR00577">
    <property type="entry name" value="fpg"/>
    <property type="match status" value="1"/>
</dbReference>
<dbReference type="InterPro" id="IPR000214">
    <property type="entry name" value="Znf_DNA_glyclase/AP_lyase"/>
</dbReference>
<dbReference type="GO" id="GO:0140078">
    <property type="term" value="F:class I DNA-(apurinic or apyrimidinic site) endonuclease activity"/>
    <property type="evidence" value="ECO:0007669"/>
    <property type="project" value="UniProtKB-EC"/>
</dbReference>
<evidence type="ECO:0000256" key="20">
    <source>
        <dbReference type="PROSITE-ProRule" id="PRU00391"/>
    </source>
</evidence>
<sequence>MPELPEVETVARTLRPQVQECLIEGAEVLRSGSLHPLSLPLATLAGRRIADVGRRGKLLLVHLAPPESGRTPEETAPDLLAVHLRMTGRLMVYAPGTPPGSHTRCVFDLRTPDGDRRRLFFDDTRAFGLVLAATPEILQAWDFWRELGPEPLEIGEREFAALLRSRGAALKAVLLDQKVIAGIGNIYADESLFQAGLDPRRKASSLSPAQSRCLLAALKDVLRRSIAQCGSSIRDYRDANGDVGAFQNSFAVYGRGGAACVRCGRPLQKIRVAGRATVCCPHCQK</sequence>
<evidence type="ECO:0000256" key="14">
    <source>
        <dbReference type="ARBA" id="ARBA00023204"/>
    </source>
</evidence>
<dbReference type="EC" id="3.2.2.23" evidence="5"/>
<dbReference type="STRING" id="44742.AXF13_09810"/>
<keyword evidence="17" id="KW-0326">Glycosidase</keyword>
<dbReference type="SMART" id="SM00898">
    <property type="entry name" value="Fapy_DNA_glyco"/>
    <property type="match status" value="1"/>
</dbReference>
<evidence type="ECO:0000256" key="10">
    <source>
        <dbReference type="ARBA" id="ARBA00022771"/>
    </source>
</evidence>
<evidence type="ECO:0000256" key="5">
    <source>
        <dbReference type="ARBA" id="ARBA00012024"/>
    </source>
</evidence>
<protein>
    <recommendedName>
        <fullName evidence="7">Formamidopyrimidine-DNA glycosylase</fullName>
        <ecNumber evidence="5">3.2.2.23</ecNumber>
        <ecNumber evidence="6">4.2.99.18</ecNumber>
    </recommendedName>
    <alternativeName>
        <fullName evidence="18">DNA-(apurinic or apyrimidinic site) lyase MutM</fullName>
    </alternativeName>
</protein>
<dbReference type="RefSeq" id="WP_062252967.1">
    <property type="nucleotide sequence ID" value="NZ_CP014229.1"/>
</dbReference>
<evidence type="ECO:0000256" key="12">
    <source>
        <dbReference type="ARBA" id="ARBA00022833"/>
    </source>
</evidence>
<dbReference type="GO" id="GO:0003684">
    <property type="term" value="F:damaged DNA binding"/>
    <property type="evidence" value="ECO:0007669"/>
    <property type="project" value="InterPro"/>
</dbReference>
<keyword evidence="13" id="KW-0238">DNA-binding</keyword>
<keyword evidence="12" id="KW-0862">Zinc</keyword>
<dbReference type="SUPFAM" id="SSF81624">
    <property type="entry name" value="N-terminal domain of MutM-like DNA repair proteins"/>
    <property type="match status" value="1"/>
</dbReference>
<dbReference type="PROSITE" id="PS51066">
    <property type="entry name" value="ZF_FPG_2"/>
    <property type="match status" value="1"/>
</dbReference>
<dbReference type="PANTHER" id="PTHR22993">
    <property type="entry name" value="FORMAMIDOPYRIMIDINE-DNA GLYCOSYLASE"/>
    <property type="match status" value="1"/>
</dbReference>
<dbReference type="InterPro" id="IPR015886">
    <property type="entry name" value="H2TH_FPG"/>
</dbReference>
<dbReference type="SUPFAM" id="SSF57716">
    <property type="entry name" value="Glucocorticoid receptor-like (DNA-binding domain)"/>
    <property type="match status" value="1"/>
</dbReference>
<keyword evidence="24" id="KW-1185">Reference proteome</keyword>
<evidence type="ECO:0000256" key="1">
    <source>
        <dbReference type="ARBA" id="ARBA00001668"/>
    </source>
</evidence>
<evidence type="ECO:0000256" key="16">
    <source>
        <dbReference type="ARBA" id="ARBA00023268"/>
    </source>
</evidence>
<evidence type="ECO:0000313" key="24">
    <source>
        <dbReference type="Proteomes" id="UP000069241"/>
    </source>
</evidence>
<evidence type="ECO:0000256" key="11">
    <source>
        <dbReference type="ARBA" id="ARBA00022801"/>
    </source>
</evidence>
<keyword evidence="14" id="KW-0234">DNA repair</keyword>
<accession>A0A0X8JKQ8</accession>
<evidence type="ECO:0000256" key="6">
    <source>
        <dbReference type="ARBA" id="ARBA00012720"/>
    </source>
</evidence>
<dbReference type="KEGG" id="dfi:AXF13_09810"/>
<proteinExistence type="inferred from homology"/>
<feature type="domain" description="Formamidopyrimidine-DNA glycosylase catalytic" evidence="22">
    <location>
        <begin position="2"/>
        <end position="128"/>
    </location>
</feature>
<keyword evidence="16" id="KW-0511">Multifunctional enzyme</keyword>
<name>A0A0X8JKQ8_9BACT</name>
<dbReference type="PROSITE" id="PS51068">
    <property type="entry name" value="FPG_CAT"/>
    <property type="match status" value="1"/>
</dbReference>
<comment type="catalytic activity">
    <reaction evidence="1">
        <text>Hydrolysis of DNA containing ring-opened 7-methylguanine residues, releasing 2,6-diamino-4-hydroxy-5-(N-methyl)formamidopyrimidine.</text>
        <dbReference type="EC" id="3.2.2.23"/>
    </reaction>
</comment>
<keyword evidence="9" id="KW-0227">DNA damage</keyword>
<dbReference type="InterPro" id="IPR035937">
    <property type="entry name" value="FPG_N"/>
</dbReference>
<dbReference type="InterPro" id="IPR012319">
    <property type="entry name" value="FPG_cat"/>
</dbReference>
<evidence type="ECO:0000256" key="2">
    <source>
        <dbReference type="ARBA" id="ARBA00001947"/>
    </source>
</evidence>
<dbReference type="SUPFAM" id="SSF46946">
    <property type="entry name" value="S13-like H2TH domain"/>
    <property type="match status" value="1"/>
</dbReference>
<dbReference type="Gene3D" id="1.10.8.50">
    <property type="match status" value="1"/>
</dbReference>
<dbReference type="GO" id="GO:0008270">
    <property type="term" value="F:zinc ion binding"/>
    <property type="evidence" value="ECO:0007669"/>
    <property type="project" value="UniProtKB-KW"/>
</dbReference>
<evidence type="ECO:0000256" key="4">
    <source>
        <dbReference type="ARBA" id="ARBA00011245"/>
    </source>
</evidence>
<dbReference type="Pfam" id="PF06827">
    <property type="entry name" value="zf-FPG_IleRS"/>
    <property type="match status" value="1"/>
</dbReference>
<evidence type="ECO:0000256" key="18">
    <source>
        <dbReference type="ARBA" id="ARBA00030638"/>
    </source>
</evidence>
<dbReference type="PANTHER" id="PTHR22993:SF9">
    <property type="entry name" value="FORMAMIDOPYRIMIDINE-DNA GLYCOSYLASE"/>
    <property type="match status" value="1"/>
</dbReference>
<keyword evidence="10 20" id="KW-0863">Zinc-finger</keyword>
<dbReference type="Proteomes" id="UP000069241">
    <property type="component" value="Chromosome"/>
</dbReference>
<keyword evidence="15" id="KW-0456">Lyase</keyword>
<evidence type="ECO:0000256" key="13">
    <source>
        <dbReference type="ARBA" id="ARBA00023125"/>
    </source>
</evidence>
<evidence type="ECO:0000256" key="3">
    <source>
        <dbReference type="ARBA" id="ARBA00009409"/>
    </source>
</evidence>
<dbReference type="GO" id="GO:0006284">
    <property type="term" value="P:base-excision repair"/>
    <property type="evidence" value="ECO:0007669"/>
    <property type="project" value="InterPro"/>
</dbReference>
<comment type="subunit">
    <text evidence="4">Monomer.</text>
</comment>
<keyword evidence="8" id="KW-0479">Metal-binding</keyword>
<dbReference type="CDD" id="cd08966">
    <property type="entry name" value="EcFpg-like_N"/>
    <property type="match status" value="1"/>
</dbReference>
<evidence type="ECO:0000256" key="19">
    <source>
        <dbReference type="ARBA" id="ARBA00044632"/>
    </source>
</evidence>
<dbReference type="AlphaFoldDB" id="A0A0X8JKQ8"/>
<dbReference type="GO" id="GO:0034039">
    <property type="term" value="F:8-oxo-7,8-dihydroguanine DNA N-glycosylase activity"/>
    <property type="evidence" value="ECO:0007669"/>
    <property type="project" value="TreeGrafter"/>
</dbReference>
<organism evidence="23 24">
    <name type="scientific">Desulfovibrio fairfieldensis</name>
    <dbReference type="NCBI Taxonomy" id="44742"/>
    <lineage>
        <taxon>Bacteria</taxon>
        <taxon>Pseudomonadati</taxon>
        <taxon>Thermodesulfobacteriota</taxon>
        <taxon>Desulfovibrionia</taxon>
        <taxon>Desulfovibrionales</taxon>
        <taxon>Desulfovibrionaceae</taxon>
        <taxon>Desulfovibrio</taxon>
    </lineage>
</organism>
<dbReference type="FunFam" id="1.10.8.50:FF:000003">
    <property type="entry name" value="Formamidopyrimidine-DNA glycosylase"/>
    <property type="match status" value="1"/>
</dbReference>
<evidence type="ECO:0000256" key="8">
    <source>
        <dbReference type="ARBA" id="ARBA00022723"/>
    </source>
</evidence>
<dbReference type="Pfam" id="PF01149">
    <property type="entry name" value="Fapy_DNA_glyco"/>
    <property type="match status" value="1"/>
</dbReference>
<feature type="domain" description="FPG-type" evidence="21">
    <location>
        <begin position="251"/>
        <end position="285"/>
    </location>
</feature>
<dbReference type="EC" id="4.2.99.18" evidence="6"/>
<dbReference type="EMBL" id="CP014229">
    <property type="protein sequence ID" value="AMD90387.1"/>
    <property type="molecule type" value="Genomic_DNA"/>
</dbReference>